<dbReference type="Proteomes" id="UP001565368">
    <property type="component" value="Unassembled WGS sequence"/>
</dbReference>
<evidence type="ECO:0000313" key="1">
    <source>
        <dbReference type="EMBL" id="KAL1413804.1"/>
    </source>
</evidence>
<protein>
    <submittedName>
        <fullName evidence="1">Uncharacterized protein</fullName>
    </submittedName>
</protein>
<dbReference type="GeneID" id="95982631"/>
<evidence type="ECO:0000313" key="2">
    <source>
        <dbReference type="Proteomes" id="UP001565368"/>
    </source>
</evidence>
<comment type="caution">
    <text evidence="1">The sequence shown here is derived from an EMBL/GenBank/DDBJ whole genome shotgun (WGS) entry which is preliminary data.</text>
</comment>
<dbReference type="RefSeq" id="XP_069213748.1">
    <property type="nucleotide sequence ID" value="XM_069350204.1"/>
</dbReference>
<gene>
    <name evidence="1" type="ORF">Q8F55_001588</name>
</gene>
<reference evidence="1 2" key="1">
    <citation type="submission" date="2023-08" db="EMBL/GenBank/DDBJ databases">
        <title>Annotated Genome Sequence of Vanrija albida AlHP1.</title>
        <authorList>
            <person name="Herzog R."/>
        </authorList>
    </citation>
    <scope>NUCLEOTIDE SEQUENCE [LARGE SCALE GENOMIC DNA]</scope>
    <source>
        <strain evidence="1 2">AlHP1</strain>
    </source>
</reference>
<accession>A0ABR3QGH0</accession>
<sequence length="379" mass="40920">MASTTPTPTPAPRPLPAEVVNLIVSFALAQGYHPGSPIPALRATARAYHRLVNSTLYAHVEIAQSLAPLTAGTVEVDVVAPAGAELSPKRRRRLIGGRYTVLSGPGGARLPGLDWNGGDSAREACIQRMVQYTSAVDYVHTDSLKTLTKHFFPLEHALPALSVYRRRGRTPGGSMNNPLIGTVVTFVDVPSEPVYEGDDYAAMGEDADEDTGYLHDLETGCDVLYADSLGPGVHTAVFNIKFTTECVPPTAMWLGRCAGLNKAIFILDTFDTEPGHAWDRPLGVLAYLVLAIARAQRTMDVEFVINALRDEWLGALQLPLDGDARREGLRAAIAAEIAAEWGGDAPLPSVTVRTRAQFREAQTPEFYSLCTRPCSSSLR</sequence>
<dbReference type="EMBL" id="JBBXJM010000001">
    <property type="protein sequence ID" value="KAL1413804.1"/>
    <property type="molecule type" value="Genomic_DNA"/>
</dbReference>
<proteinExistence type="predicted"/>
<name>A0ABR3QGH0_9TREE</name>
<keyword evidence="2" id="KW-1185">Reference proteome</keyword>
<organism evidence="1 2">
    <name type="scientific">Vanrija albida</name>
    <dbReference type="NCBI Taxonomy" id="181172"/>
    <lineage>
        <taxon>Eukaryota</taxon>
        <taxon>Fungi</taxon>
        <taxon>Dikarya</taxon>
        <taxon>Basidiomycota</taxon>
        <taxon>Agaricomycotina</taxon>
        <taxon>Tremellomycetes</taxon>
        <taxon>Trichosporonales</taxon>
        <taxon>Trichosporonaceae</taxon>
        <taxon>Vanrija</taxon>
    </lineage>
</organism>